<accession>A0ABZ3EUW4</accession>
<evidence type="ECO:0000313" key="2">
    <source>
        <dbReference type="Proteomes" id="UP001451571"/>
    </source>
</evidence>
<reference evidence="1 2" key="1">
    <citation type="submission" date="2024-02" db="EMBL/GenBank/DDBJ databases">
        <title>Bacterial strain from lacustrine sediment.</title>
        <authorList>
            <person name="Petit C."/>
            <person name="Fadhlaoui K."/>
        </authorList>
    </citation>
    <scope>NUCLEOTIDE SEQUENCE [LARGE SCALE GENOMIC DNA]</scope>
    <source>
        <strain evidence="1 2">IPX-CK</strain>
    </source>
</reference>
<dbReference type="Proteomes" id="UP001451571">
    <property type="component" value="Chromosome"/>
</dbReference>
<keyword evidence="2" id="KW-1185">Reference proteome</keyword>
<sequence>MAIMQQYRGNEDDWDVAKMKPGQFAVSLDRKYVRMCFAPGVAEKMALYDAFEEDMLQIQQILATCEDIQTAVEAFEALAQQHANDAAASATASANSATESSDSATLSESWAVGGKGIRPGEDTNNAKYWAGVAQAVADVQIATNDTPGIVKGNEGEINIDIGGQMSIPSDFTPQTTLEAVTGTEDKKTFFGKVAKVITDFMAHAANTSIHFGLTNNLLATVAGTALDATQGKILDDKITALGNVVTATVLTATGGTSVASGATASVTIPFTWPSGYSTALLASLRTTGANGLAVSAVLVSSINQNVTVTATNLTGSAVTLNPSVMLLFGK</sequence>
<dbReference type="EMBL" id="CP146256">
    <property type="protein sequence ID" value="XAH73122.1"/>
    <property type="molecule type" value="Genomic_DNA"/>
</dbReference>
<organism evidence="1 2">
    <name type="scientific">Kineothrix sedimenti</name>
    <dbReference type="NCBI Taxonomy" id="3123317"/>
    <lineage>
        <taxon>Bacteria</taxon>
        <taxon>Bacillati</taxon>
        <taxon>Bacillota</taxon>
        <taxon>Clostridia</taxon>
        <taxon>Lachnospirales</taxon>
        <taxon>Lachnospiraceae</taxon>
        <taxon>Kineothrix</taxon>
    </lineage>
</organism>
<proteinExistence type="predicted"/>
<gene>
    <name evidence="1" type="ORF">V6984_16660</name>
</gene>
<dbReference type="RefSeq" id="WP_342756729.1">
    <property type="nucleotide sequence ID" value="NZ_CP146256.1"/>
</dbReference>
<name>A0ABZ3EUW4_9FIRM</name>
<protein>
    <submittedName>
        <fullName evidence="1">Uncharacterized protein</fullName>
    </submittedName>
</protein>
<evidence type="ECO:0000313" key="1">
    <source>
        <dbReference type="EMBL" id="XAH73122.1"/>
    </source>
</evidence>